<sequence>MFAKVAALTFVSALVGQAMGHGLVSSPPIRQPGDAFKANCGDQMFYNVNSDPAGNIQQLNQLKATSFSASSCNLNLCKGLQFADVSAANIQSWTVGQVVPIKVDIRAPHTGSANVSIIDTTTNTMIGSPLKTWDVYASVSAPITADQTSFSVTIPDLGGKCKTAGDCVLQWWWDAPSIDQTYESCVDFTLGGSGSGAPSTPSSAAASAPAATSAASQPVETSAPAATSAPETSAPAETSAVPEPTTTSAPTATVVPTTSAAPAATTAPSSCGGTLKARDVRSGQKWAQCGGIGFDGETSCNEGLTCRPYNKVNIISPFCGIMSLTTSGQYYSACE</sequence>
<dbReference type="InterPro" id="IPR052282">
    <property type="entry name" value="Starch-active_LPMO"/>
</dbReference>
<organism evidence="11 12">
    <name type="scientific">Rhizoctonia solani</name>
    <dbReference type="NCBI Taxonomy" id="456999"/>
    <lineage>
        <taxon>Eukaryota</taxon>
        <taxon>Fungi</taxon>
        <taxon>Dikarya</taxon>
        <taxon>Basidiomycota</taxon>
        <taxon>Agaricomycotina</taxon>
        <taxon>Agaricomycetes</taxon>
        <taxon>Cantharellales</taxon>
        <taxon>Ceratobasidiaceae</taxon>
        <taxon>Rhizoctonia</taxon>
    </lineage>
</organism>
<dbReference type="Proteomes" id="UP000602905">
    <property type="component" value="Unassembled WGS sequence"/>
</dbReference>
<dbReference type="GO" id="GO:0046872">
    <property type="term" value="F:metal ion binding"/>
    <property type="evidence" value="ECO:0007669"/>
    <property type="project" value="UniProtKB-KW"/>
</dbReference>
<protein>
    <submittedName>
        <fullName evidence="11">Lytic polysaccharide mono-oxygenase, cellulose-degrading</fullName>
    </submittedName>
</protein>
<dbReference type="InterPro" id="IPR000254">
    <property type="entry name" value="CBD"/>
</dbReference>
<dbReference type="SMART" id="SM00236">
    <property type="entry name" value="fCBD"/>
    <property type="match status" value="1"/>
</dbReference>
<evidence type="ECO:0000256" key="2">
    <source>
        <dbReference type="ARBA" id="ARBA00022723"/>
    </source>
</evidence>
<dbReference type="PANTHER" id="PTHR36575">
    <property type="entry name" value="BINDING PROTEIN, PUTATIVE (AFU_ORTHOLOGUE AFUA_1G14430)-RELATED"/>
    <property type="match status" value="1"/>
</dbReference>
<evidence type="ECO:0000313" key="12">
    <source>
        <dbReference type="Proteomes" id="UP000602905"/>
    </source>
</evidence>
<evidence type="ECO:0000256" key="4">
    <source>
        <dbReference type="ARBA" id="ARBA00023008"/>
    </source>
</evidence>
<evidence type="ECO:0000256" key="1">
    <source>
        <dbReference type="ARBA" id="ARBA00001973"/>
    </source>
</evidence>
<gene>
    <name evidence="11" type="ORF">RHS03_06870</name>
</gene>
<feature type="non-terminal residue" evidence="11">
    <location>
        <position position="1"/>
    </location>
</feature>
<evidence type="ECO:0000259" key="10">
    <source>
        <dbReference type="PROSITE" id="PS51164"/>
    </source>
</evidence>
<reference evidence="11" key="1">
    <citation type="submission" date="2020-09" db="EMBL/GenBank/DDBJ databases">
        <title>Comparative genome analyses of four rice-infecting Rhizoctonia solani isolates reveal extensive enrichment of homogalacturonan modification genes.</title>
        <authorList>
            <person name="Lee D.-Y."/>
            <person name="Jeon J."/>
            <person name="Kim K.-T."/>
            <person name="Cheong K."/>
            <person name="Song H."/>
            <person name="Choi G."/>
            <person name="Ko J."/>
            <person name="Opiyo S.O."/>
            <person name="Zuo S."/>
            <person name="Madhav S."/>
            <person name="Lee Y.-H."/>
            <person name="Wang G.-L."/>
        </authorList>
    </citation>
    <scope>NUCLEOTIDE SEQUENCE</scope>
    <source>
        <strain evidence="11">AG1-IA WGL</strain>
    </source>
</reference>
<keyword evidence="5" id="KW-1015">Disulfide bond</keyword>
<evidence type="ECO:0000256" key="7">
    <source>
        <dbReference type="ARBA" id="ARBA00034311"/>
    </source>
</evidence>
<evidence type="ECO:0000256" key="9">
    <source>
        <dbReference type="SAM" id="SignalP"/>
    </source>
</evidence>
<comment type="caution">
    <text evidence="11">The sequence shown here is derived from an EMBL/GenBank/DDBJ whole genome shotgun (WGS) entry which is preliminary data.</text>
</comment>
<proteinExistence type="inferred from homology"/>
<dbReference type="Pfam" id="PF03067">
    <property type="entry name" value="LPMO_10"/>
    <property type="match status" value="1"/>
</dbReference>
<evidence type="ECO:0000256" key="5">
    <source>
        <dbReference type="ARBA" id="ARBA00023157"/>
    </source>
</evidence>
<dbReference type="AlphaFoldDB" id="A0A8H7HNN8"/>
<dbReference type="SUPFAM" id="SSF57180">
    <property type="entry name" value="Cellulose-binding domain"/>
    <property type="match status" value="1"/>
</dbReference>
<evidence type="ECO:0000256" key="6">
    <source>
        <dbReference type="ARBA" id="ARBA00023180"/>
    </source>
</evidence>
<evidence type="ECO:0000256" key="3">
    <source>
        <dbReference type="ARBA" id="ARBA00022729"/>
    </source>
</evidence>
<keyword evidence="4" id="KW-0186">Copper</keyword>
<name>A0A8H7HNN8_9AGAM</name>
<keyword evidence="3 9" id="KW-0732">Signal</keyword>
<dbReference type="InterPro" id="IPR035971">
    <property type="entry name" value="CBD_sf"/>
</dbReference>
<feature type="compositionally biased region" description="Low complexity" evidence="8">
    <location>
        <begin position="196"/>
        <end position="252"/>
    </location>
</feature>
<feature type="domain" description="CBM1" evidence="10">
    <location>
        <begin position="281"/>
        <end position="335"/>
    </location>
</feature>
<comment type="cofactor">
    <cofactor evidence="1">
        <name>Cu(2+)</name>
        <dbReference type="ChEBI" id="CHEBI:29036"/>
    </cofactor>
</comment>
<feature type="chain" id="PRO_5034890131" evidence="9">
    <location>
        <begin position="21"/>
        <end position="335"/>
    </location>
</feature>
<feature type="region of interest" description="Disordered" evidence="8">
    <location>
        <begin position="193"/>
        <end position="252"/>
    </location>
</feature>
<accession>A0A8H7HNN8</accession>
<dbReference type="GO" id="GO:0005975">
    <property type="term" value="P:carbohydrate metabolic process"/>
    <property type="evidence" value="ECO:0007669"/>
    <property type="project" value="InterPro"/>
</dbReference>
<evidence type="ECO:0000313" key="11">
    <source>
        <dbReference type="EMBL" id="KAF8699950.1"/>
    </source>
</evidence>
<dbReference type="EMBL" id="JACYCD010000236">
    <property type="protein sequence ID" value="KAF8699950.1"/>
    <property type="molecule type" value="Genomic_DNA"/>
</dbReference>
<dbReference type="PANTHER" id="PTHR36575:SF2">
    <property type="entry name" value="CHITIN-BINDING TYPE-4 DOMAIN-CONTAINING PROTEIN-RELATED"/>
    <property type="match status" value="1"/>
</dbReference>
<dbReference type="PROSITE" id="PS51164">
    <property type="entry name" value="CBM1_2"/>
    <property type="match status" value="1"/>
</dbReference>
<evidence type="ECO:0000256" key="8">
    <source>
        <dbReference type="SAM" id="MobiDB-lite"/>
    </source>
</evidence>
<dbReference type="InterPro" id="IPR004302">
    <property type="entry name" value="Cellulose/chitin-bd_N"/>
</dbReference>
<comment type="similarity">
    <text evidence="7">Belongs to the polysaccharide monooxygenase AA13 family.</text>
</comment>
<feature type="signal peptide" evidence="9">
    <location>
        <begin position="1"/>
        <end position="20"/>
    </location>
</feature>
<dbReference type="GO" id="GO:0005576">
    <property type="term" value="C:extracellular region"/>
    <property type="evidence" value="ECO:0007669"/>
    <property type="project" value="InterPro"/>
</dbReference>
<keyword evidence="6" id="KW-0325">Glycoprotein</keyword>
<dbReference type="OrthoDB" id="120613at2759"/>
<dbReference type="Pfam" id="PF00734">
    <property type="entry name" value="CBM_1"/>
    <property type="match status" value="1"/>
</dbReference>
<dbReference type="GO" id="GO:0030248">
    <property type="term" value="F:cellulose binding"/>
    <property type="evidence" value="ECO:0007669"/>
    <property type="project" value="InterPro"/>
</dbReference>
<keyword evidence="2" id="KW-0479">Metal-binding</keyword>